<evidence type="ECO:0000313" key="3">
    <source>
        <dbReference type="Proteomes" id="UP000318081"/>
    </source>
</evidence>
<gene>
    <name evidence="2" type="ORF">TBK1r_54240</name>
</gene>
<organism evidence="2 3">
    <name type="scientific">Stieleria magnilauensis</name>
    <dbReference type="NCBI Taxonomy" id="2527963"/>
    <lineage>
        <taxon>Bacteria</taxon>
        <taxon>Pseudomonadati</taxon>
        <taxon>Planctomycetota</taxon>
        <taxon>Planctomycetia</taxon>
        <taxon>Pirellulales</taxon>
        <taxon>Pirellulaceae</taxon>
        <taxon>Stieleria</taxon>
    </lineage>
</organism>
<name>A0ABX5XY98_9BACT</name>
<keyword evidence="1" id="KW-0472">Membrane</keyword>
<protein>
    <submittedName>
        <fullName evidence="2">Uncharacterized protein</fullName>
    </submittedName>
</protein>
<evidence type="ECO:0000313" key="2">
    <source>
        <dbReference type="EMBL" id="QDV86405.1"/>
    </source>
</evidence>
<reference evidence="2 3" key="1">
    <citation type="submission" date="2019-02" db="EMBL/GenBank/DDBJ databases">
        <title>Deep-cultivation of Planctomycetes and their phenomic and genomic characterization uncovers novel biology.</title>
        <authorList>
            <person name="Wiegand S."/>
            <person name="Jogler M."/>
            <person name="Boedeker C."/>
            <person name="Pinto D."/>
            <person name="Vollmers J."/>
            <person name="Rivas-Marin E."/>
            <person name="Kohn T."/>
            <person name="Peeters S.H."/>
            <person name="Heuer A."/>
            <person name="Rast P."/>
            <person name="Oberbeckmann S."/>
            <person name="Bunk B."/>
            <person name="Jeske O."/>
            <person name="Meyerdierks A."/>
            <person name="Storesund J.E."/>
            <person name="Kallscheuer N."/>
            <person name="Luecker S."/>
            <person name="Lage O.M."/>
            <person name="Pohl T."/>
            <person name="Merkel B.J."/>
            <person name="Hornburger P."/>
            <person name="Mueller R.-W."/>
            <person name="Bruemmer F."/>
            <person name="Labrenz M."/>
            <person name="Spormann A.M."/>
            <person name="Op den Camp H."/>
            <person name="Overmann J."/>
            <person name="Amann R."/>
            <person name="Jetten M.S.M."/>
            <person name="Mascher T."/>
            <person name="Medema M.H."/>
            <person name="Devos D.P."/>
            <person name="Kaster A.-K."/>
            <person name="Ovreas L."/>
            <person name="Rohde M."/>
            <person name="Galperin M.Y."/>
            <person name="Jogler C."/>
        </authorList>
    </citation>
    <scope>NUCLEOTIDE SEQUENCE [LARGE SCALE GENOMIC DNA]</scope>
    <source>
        <strain evidence="2 3">TBK1r</strain>
    </source>
</reference>
<proteinExistence type="predicted"/>
<feature type="transmembrane region" description="Helical" evidence="1">
    <location>
        <begin position="56"/>
        <end position="75"/>
    </location>
</feature>
<keyword evidence="3" id="KW-1185">Reference proteome</keyword>
<dbReference type="Proteomes" id="UP000318081">
    <property type="component" value="Chromosome"/>
</dbReference>
<dbReference type="EMBL" id="CP036432">
    <property type="protein sequence ID" value="QDV86405.1"/>
    <property type="molecule type" value="Genomic_DNA"/>
</dbReference>
<accession>A0ABX5XY98</accession>
<keyword evidence="1" id="KW-0812">Transmembrane</keyword>
<keyword evidence="1" id="KW-1133">Transmembrane helix</keyword>
<sequence>MSHPLEKLIAEIQTLERSVAEKIHHSAGEPPDQRQRENVVFDADLRRRHRAFATSLWRYLLGSTVMTVLIAPVIYALLIPIAMLDLFVTVYQWLCFPVYRIPGVYRHEYVVIDRYQLAYLNGIEKLNCVYCGYSNGVLAYAREIASRTEQYWCPIKHARRAKGCHTRQCLYCQFGDAEGYRRELDRIRKRFSDLQ</sequence>
<dbReference type="RefSeq" id="WP_145217492.1">
    <property type="nucleotide sequence ID" value="NZ_CP036432.1"/>
</dbReference>
<evidence type="ECO:0000256" key="1">
    <source>
        <dbReference type="SAM" id="Phobius"/>
    </source>
</evidence>